<dbReference type="Proteomes" id="UP001326613">
    <property type="component" value="Chromosome"/>
</dbReference>
<evidence type="ECO:0000313" key="2">
    <source>
        <dbReference type="Proteomes" id="UP001326613"/>
    </source>
</evidence>
<keyword evidence="2" id="KW-1185">Reference proteome</keyword>
<name>A0ABZ0UTI8_9RICK</name>
<organism evidence="1 2">
    <name type="scientific">Candidatus Trichorickettsia mobilis</name>
    <dbReference type="NCBI Taxonomy" id="1346319"/>
    <lineage>
        <taxon>Bacteria</taxon>
        <taxon>Pseudomonadati</taxon>
        <taxon>Pseudomonadota</taxon>
        <taxon>Alphaproteobacteria</taxon>
        <taxon>Rickettsiales</taxon>
        <taxon>Rickettsiaceae</taxon>
        <taxon>Rickettsieae</taxon>
        <taxon>Candidatus Trichorickettsia</taxon>
    </lineage>
</organism>
<protein>
    <submittedName>
        <fullName evidence="1">Uncharacterized protein</fullName>
    </submittedName>
</protein>
<accession>A0ABZ0UTI8</accession>
<proteinExistence type="predicted"/>
<evidence type="ECO:0000313" key="1">
    <source>
        <dbReference type="EMBL" id="WPY01101.1"/>
    </source>
</evidence>
<sequence length="41" mass="4710">MNFNIPSSAYEAIKSFKELTQSMGRNFQEELIKCAEKKVKA</sequence>
<gene>
    <name evidence="1" type="ORF">Trichorick_00999</name>
</gene>
<dbReference type="EMBL" id="CP112932">
    <property type="protein sequence ID" value="WPY01101.1"/>
    <property type="molecule type" value="Genomic_DNA"/>
</dbReference>
<reference evidence="1 2" key="1">
    <citation type="submission" date="2022-10" db="EMBL/GenBank/DDBJ databases">
        <title>Host association and intracellularity evolved multiple times independently in the Rickettsiales.</title>
        <authorList>
            <person name="Castelli M."/>
            <person name="Nardi T."/>
            <person name="Gammuto L."/>
            <person name="Bellinzona G."/>
            <person name="Sabaneyeva E."/>
            <person name="Potekhin A."/>
            <person name="Serra V."/>
            <person name="Petroni G."/>
            <person name="Sassera D."/>
        </authorList>
    </citation>
    <scope>NUCLEOTIDE SEQUENCE [LARGE SCALE GENOMIC DNA]</scope>
    <source>
        <strain evidence="1 2">Kr 154-4</strain>
    </source>
</reference>